<feature type="transmembrane region" description="Helical" evidence="1">
    <location>
        <begin position="336"/>
        <end position="359"/>
    </location>
</feature>
<organism evidence="2 3">
    <name type="scientific">Jeotgalibaca porci</name>
    <dbReference type="NCBI Taxonomy" id="1868793"/>
    <lineage>
        <taxon>Bacteria</taxon>
        <taxon>Bacillati</taxon>
        <taxon>Bacillota</taxon>
        <taxon>Bacilli</taxon>
        <taxon>Lactobacillales</taxon>
        <taxon>Carnobacteriaceae</taxon>
        <taxon>Jeotgalibaca</taxon>
    </lineage>
</organism>
<feature type="transmembrane region" description="Helical" evidence="1">
    <location>
        <begin position="446"/>
        <end position="465"/>
    </location>
</feature>
<protein>
    <submittedName>
        <fullName evidence="2">YfhO family protein</fullName>
    </submittedName>
</protein>
<dbReference type="EMBL" id="CP049889">
    <property type="protein sequence ID" value="QIK52493.1"/>
    <property type="molecule type" value="Genomic_DNA"/>
</dbReference>
<dbReference type="RefSeq" id="WP_166063525.1">
    <property type="nucleotide sequence ID" value="NZ_CP049889.1"/>
</dbReference>
<dbReference type="KEGG" id="jpo:G7058_10805"/>
<reference evidence="2 3" key="1">
    <citation type="journal article" date="2017" name="Int. J. Syst. Evol. Microbiol.">
        <title>Jeotgalibaca porci sp. nov. and Jeotgalibaca arthritidis sp. nov., isolated from pigs, and emended description of the genus Jeotgalibaca.</title>
        <authorList>
            <person name="Zamora L."/>
            <person name="Perez-Sancho M."/>
            <person name="Dominguez L."/>
            <person name="Fernandez-Garayzabal J.F."/>
            <person name="Vela A.I."/>
        </authorList>
    </citation>
    <scope>NUCLEOTIDE SEQUENCE [LARGE SCALE GENOMIC DNA]</scope>
    <source>
        <strain evidence="2 3">CCUG 69148</strain>
    </source>
</reference>
<dbReference type="InterPro" id="IPR018580">
    <property type="entry name" value="Uncharacterised_YfhO"/>
</dbReference>
<proteinExistence type="predicted"/>
<feature type="transmembrane region" description="Helical" evidence="1">
    <location>
        <begin position="365"/>
        <end position="382"/>
    </location>
</feature>
<dbReference type="AlphaFoldDB" id="A0A6G7WJP8"/>
<gene>
    <name evidence="2" type="ORF">G7058_10805</name>
</gene>
<dbReference type="PANTHER" id="PTHR38454:SF1">
    <property type="entry name" value="INTEGRAL MEMBRANE PROTEIN"/>
    <property type="match status" value="1"/>
</dbReference>
<keyword evidence="1" id="KW-0812">Transmembrane</keyword>
<evidence type="ECO:0000313" key="2">
    <source>
        <dbReference type="EMBL" id="QIK52493.1"/>
    </source>
</evidence>
<evidence type="ECO:0000313" key="3">
    <source>
        <dbReference type="Proteomes" id="UP000501830"/>
    </source>
</evidence>
<feature type="transmembrane region" description="Helical" evidence="1">
    <location>
        <begin position="162"/>
        <end position="180"/>
    </location>
</feature>
<dbReference type="GeneID" id="94553776"/>
<feature type="transmembrane region" description="Helical" evidence="1">
    <location>
        <begin position="391"/>
        <end position="411"/>
    </location>
</feature>
<feature type="transmembrane region" description="Helical" evidence="1">
    <location>
        <begin position="186"/>
        <end position="219"/>
    </location>
</feature>
<dbReference type="Proteomes" id="UP000501830">
    <property type="component" value="Chromosome"/>
</dbReference>
<feature type="transmembrane region" description="Helical" evidence="1">
    <location>
        <begin position="69"/>
        <end position="89"/>
    </location>
</feature>
<feature type="transmembrane region" description="Helical" evidence="1">
    <location>
        <begin position="417"/>
        <end position="439"/>
    </location>
</feature>
<dbReference type="Pfam" id="PF09586">
    <property type="entry name" value="YfhO"/>
    <property type="match status" value="1"/>
</dbReference>
<feature type="transmembrane region" description="Helical" evidence="1">
    <location>
        <begin position="14"/>
        <end position="38"/>
    </location>
</feature>
<feature type="transmembrane region" description="Helical" evidence="1">
    <location>
        <begin position="858"/>
        <end position="876"/>
    </location>
</feature>
<sequence>MVSDENKKYSKKQLLLISFALPFTIMLIIYIAMGVYPFGKETLLTIDLAQQYVDFFSYYRHTLLHEPQALFYSFAKGIGGEMVGLWSYYLNSPFNLLMLLMPQRFLPVGIMLLMLIKIASSGLSFAYLLIKKFEGSNLLVPLFSLSYALMGYTIVNQLHVMWLDSLVFLPLIVLGLENIISGKKGYFYSIMLALALFSQYYLTYMICLFLVLYFFFALAKQNLTKDYSKKQKWAFFGNRFLKFAGYSLLGGGMAAFSLIPNFVSLLGGKAAHTSQILDWKFKYSFPDILSKTYLGAFDFDQLPSGLPNIFIGTIALVSFLYYFFNRQFHWKERATAFIITGIFIISMNVDILNKVWHAFQNPAWYPYRFSFVVCFFFILNGFRSLNKSKAIPLWFAVTLLVLQTASALYVLEQDFSFLEPIQVLVTTLLLVLVLVLLLLKDMKYRWLPYTLVTIAVVEMSANATIDLARLGYVDMAPFNNYQTVLDDFIEPIRPQENEFYRIEKTFQRSKNDSFQANYPSASHFSSTFETEVPTLFGRLGFPESSFVISYSTGTLFTDAFFGIKYYGDNNVMSEEFTKNSENYHIRPNAFRPDLVHYQKINETFRTSVYENTNAFSLGFTAPNKMKSVVLVDDEPIANQEKILRALSRNTFAEPFYLVENIQTVVTQNISPNENAALNKTYTKADKDKPAYIDFQFLTKSDAPYYMVVDSRIDEDNTHFRLNGESFPYYKSYRTDQVFNLASGTANQSVEFSFELLEEMLTIRDLNLYRFNLTQFNSLMNEMANRQMVIDSFSQTKIDGRITVTDNTDIFMLSIPYSEGWTIEIDGKAVDTFPVLDGLLATDITSGEHRITLSYRTPYLTIGIFTSLFSACILYLIDKKKRQDH</sequence>
<dbReference type="PANTHER" id="PTHR38454">
    <property type="entry name" value="INTEGRAL MEMBRANE PROTEIN-RELATED"/>
    <property type="match status" value="1"/>
</dbReference>
<keyword evidence="3" id="KW-1185">Reference proteome</keyword>
<keyword evidence="1" id="KW-0472">Membrane</keyword>
<accession>A0A6G7WJP8</accession>
<evidence type="ECO:0000256" key="1">
    <source>
        <dbReference type="SAM" id="Phobius"/>
    </source>
</evidence>
<feature type="transmembrane region" description="Helical" evidence="1">
    <location>
        <begin position="240"/>
        <end position="259"/>
    </location>
</feature>
<feature type="transmembrane region" description="Helical" evidence="1">
    <location>
        <begin position="136"/>
        <end position="155"/>
    </location>
</feature>
<keyword evidence="1" id="KW-1133">Transmembrane helix</keyword>
<feature type="transmembrane region" description="Helical" evidence="1">
    <location>
        <begin position="305"/>
        <end position="324"/>
    </location>
</feature>
<name>A0A6G7WJP8_9LACT</name>
<feature type="transmembrane region" description="Helical" evidence="1">
    <location>
        <begin position="110"/>
        <end position="130"/>
    </location>
</feature>